<sequence>MSHRYQDDYRRRDDRDRRDRYPDRRDDRRDERRFDDRRGRDDRHRSSPTPEGIVPLHLRQRKIQNWDVPREGCENMTAMEAKKTGLFQKGPVGFTYGTNIKPNTEGVYIENTSTVVTPEMARTAKRVIFTGVEEDVDLLQDKFKEFISGLMRSKSLTKSEEEPVIEVLYDSAKKAAIVEFRTPEEATGGMQLEGISYEGNVLYTRRPREFQPIPGNIDTSIAYLNNIIENLSIDSVSRIYVGELAPFVNDEHLFEIFKHFGEIKNFFLVKDLGFAFIEYEEEKAADAALEMNGFEFCDKHLVVAKSNCDNLEQFGINLMYIALPPLINIDLLAASIAVALEEPSCILVLMNMVANEDLLDDEEYNEIMEDVKEVCSTYGKVENIIMPRPVPGQNVMGVGRVYIQYVSSEEAKRAVLGLAGRKYGDRTIIAGFYFYEKFIAGDL</sequence>
<evidence type="ECO:0000313" key="7">
    <source>
        <dbReference type="EMBL" id="EPZ32084.1"/>
    </source>
</evidence>
<dbReference type="EMBL" id="ML005869">
    <property type="protein sequence ID" value="RKP17381.1"/>
    <property type="molecule type" value="Genomic_DNA"/>
</dbReference>
<evidence type="ECO:0000313" key="10">
    <source>
        <dbReference type="Proteomes" id="UP000281549"/>
    </source>
</evidence>
<dbReference type="HOGENOM" id="CLU_021795_4_2_1"/>
<evidence type="ECO:0000313" key="8">
    <source>
        <dbReference type="EMBL" id="RKP17381.1"/>
    </source>
</evidence>
<name>A0A075APM3_ROZAC</name>
<protein>
    <submittedName>
        <fullName evidence="8">RNA-binding domain-containing protein</fullName>
    </submittedName>
</protein>
<dbReference type="AlphaFoldDB" id="A0A075APM3"/>
<gene>
    <name evidence="7" type="ORF">O9G_003931</name>
    <name evidence="8" type="ORF">ROZALSC1DRAFT_30807</name>
</gene>
<dbReference type="Proteomes" id="UP000281549">
    <property type="component" value="Unassembled WGS sequence"/>
</dbReference>
<dbReference type="EMBL" id="KE561185">
    <property type="protein sequence ID" value="EPZ32084.1"/>
    <property type="molecule type" value="Genomic_DNA"/>
</dbReference>
<organism evidence="7 9">
    <name type="scientific">Rozella allomycis (strain CSF55)</name>
    <dbReference type="NCBI Taxonomy" id="988480"/>
    <lineage>
        <taxon>Eukaryota</taxon>
        <taxon>Fungi</taxon>
        <taxon>Fungi incertae sedis</taxon>
        <taxon>Cryptomycota</taxon>
        <taxon>Cryptomycota incertae sedis</taxon>
        <taxon>Rozella</taxon>
    </lineage>
</organism>
<accession>A0A075APM3</accession>
<dbReference type="SMART" id="SM00360">
    <property type="entry name" value="RRM"/>
    <property type="match status" value="2"/>
</dbReference>
<evidence type="ECO:0000256" key="5">
    <source>
        <dbReference type="SAM" id="MobiDB-lite"/>
    </source>
</evidence>
<evidence type="ECO:0000313" key="9">
    <source>
        <dbReference type="Proteomes" id="UP000030755"/>
    </source>
</evidence>
<dbReference type="GO" id="GO:0006397">
    <property type="term" value="P:mRNA processing"/>
    <property type="evidence" value="ECO:0007669"/>
    <property type="project" value="UniProtKB-KW"/>
</dbReference>
<dbReference type="FunFam" id="3.30.70.330:FF:000097">
    <property type="entry name" value="U2 snRNP auxiliary factor large subunit"/>
    <property type="match status" value="1"/>
</dbReference>
<reference evidence="10" key="2">
    <citation type="journal article" date="2018" name="Nat. Microbiol.">
        <title>Leveraging single-cell genomics to expand the fungal tree of life.</title>
        <authorList>
            <person name="Ahrendt S.R."/>
            <person name="Quandt C.A."/>
            <person name="Ciobanu D."/>
            <person name="Clum A."/>
            <person name="Salamov A."/>
            <person name="Andreopoulos B."/>
            <person name="Cheng J.F."/>
            <person name="Woyke T."/>
            <person name="Pelin A."/>
            <person name="Henrissat B."/>
            <person name="Reynolds N.K."/>
            <person name="Benny G.L."/>
            <person name="Smith M.E."/>
            <person name="James T.Y."/>
            <person name="Grigoriev I.V."/>
        </authorList>
    </citation>
    <scope>NUCLEOTIDE SEQUENCE [LARGE SCALE GENOMIC DNA]</scope>
    <source>
        <strain evidence="10">CSF55</strain>
    </source>
</reference>
<keyword evidence="9" id="KW-1185">Reference proteome</keyword>
<dbReference type="CDD" id="cd12232">
    <property type="entry name" value="RRM3_U2AF65"/>
    <property type="match status" value="1"/>
</dbReference>
<keyword evidence="2 4" id="KW-0694">RNA-binding</keyword>
<proteinExistence type="predicted"/>
<dbReference type="PANTHER" id="PTHR23139">
    <property type="entry name" value="RNA-BINDING PROTEIN"/>
    <property type="match status" value="1"/>
</dbReference>
<dbReference type="PROSITE" id="PS50102">
    <property type="entry name" value="RRM"/>
    <property type="match status" value="1"/>
</dbReference>
<dbReference type="CDD" id="cd00590">
    <property type="entry name" value="RRM_SF"/>
    <property type="match status" value="1"/>
</dbReference>
<dbReference type="GO" id="GO:0008380">
    <property type="term" value="P:RNA splicing"/>
    <property type="evidence" value="ECO:0007669"/>
    <property type="project" value="UniProtKB-KW"/>
</dbReference>
<dbReference type="OMA" id="DVRCECE"/>
<dbReference type="OrthoDB" id="10266058at2759"/>
<dbReference type="InterPro" id="IPR000504">
    <property type="entry name" value="RRM_dom"/>
</dbReference>
<dbReference type="STRING" id="988480.A0A075APM3"/>
<keyword evidence="1" id="KW-0507">mRNA processing</keyword>
<dbReference type="InterPro" id="IPR012677">
    <property type="entry name" value="Nucleotide-bd_a/b_plait_sf"/>
</dbReference>
<dbReference type="InterPro" id="IPR035979">
    <property type="entry name" value="RBD_domain_sf"/>
</dbReference>
<keyword evidence="3" id="KW-0508">mRNA splicing</keyword>
<dbReference type="Pfam" id="PF00076">
    <property type="entry name" value="RRM_1"/>
    <property type="match status" value="2"/>
</dbReference>
<evidence type="ECO:0000256" key="3">
    <source>
        <dbReference type="ARBA" id="ARBA00023187"/>
    </source>
</evidence>
<dbReference type="Gene3D" id="3.30.70.330">
    <property type="match status" value="3"/>
</dbReference>
<dbReference type="InterPro" id="IPR003954">
    <property type="entry name" value="RRM_euk-type"/>
</dbReference>
<feature type="domain" description="RRM" evidence="6">
    <location>
        <begin position="237"/>
        <end position="308"/>
    </location>
</feature>
<evidence type="ECO:0000256" key="2">
    <source>
        <dbReference type="ARBA" id="ARBA00022884"/>
    </source>
</evidence>
<dbReference type="SMART" id="SM00361">
    <property type="entry name" value="RRM_1"/>
    <property type="match status" value="1"/>
</dbReference>
<evidence type="ECO:0000256" key="1">
    <source>
        <dbReference type="ARBA" id="ARBA00022664"/>
    </source>
</evidence>
<dbReference type="Proteomes" id="UP000030755">
    <property type="component" value="Unassembled WGS sequence"/>
</dbReference>
<feature type="compositionally biased region" description="Basic and acidic residues" evidence="5">
    <location>
        <begin position="1"/>
        <end position="45"/>
    </location>
</feature>
<dbReference type="GO" id="GO:0003723">
    <property type="term" value="F:RNA binding"/>
    <property type="evidence" value="ECO:0007669"/>
    <property type="project" value="UniProtKB-UniRule"/>
</dbReference>
<reference evidence="8" key="3">
    <citation type="submission" date="2018-08" db="EMBL/GenBank/DDBJ databases">
        <title>Leveraging single-cell genomics to expand the Fungal Tree of Life.</title>
        <authorList>
            <consortium name="DOE Joint Genome Institute"/>
            <person name="Ahrendt S.R."/>
            <person name="Quandt C.A."/>
            <person name="Ciobanu D."/>
            <person name="Clum A."/>
            <person name="Salamov A."/>
            <person name="Andreopoulos B."/>
            <person name="Cheng J.-F."/>
            <person name="Woyke T."/>
            <person name="Pelin A."/>
            <person name="Henrissat B."/>
            <person name="Reynolds N."/>
            <person name="Benny G.L."/>
            <person name="Smith M.E."/>
            <person name="James T.Y."/>
            <person name="Grigoriev I.V."/>
        </authorList>
    </citation>
    <scope>NUCLEOTIDE SEQUENCE</scope>
    <source>
        <strain evidence="8">CSF55</strain>
    </source>
</reference>
<reference evidence="7 9" key="1">
    <citation type="journal article" date="2013" name="Curr. Biol.">
        <title>Shared signatures of parasitism and phylogenomics unite Cryptomycota and microsporidia.</title>
        <authorList>
            <person name="James T.Y."/>
            <person name="Pelin A."/>
            <person name="Bonen L."/>
            <person name="Ahrendt S."/>
            <person name="Sain D."/>
            <person name="Corradi N."/>
            <person name="Stajich J.E."/>
        </authorList>
    </citation>
    <scope>NUCLEOTIDE SEQUENCE [LARGE SCALE GENOMIC DNA]</scope>
    <source>
        <strain evidence="7">CSF55</strain>
        <strain evidence="7">CSF55</strain>
    </source>
</reference>
<feature type="region of interest" description="Disordered" evidence="5">
    <location>
        <begin position="1"/>
        <end position="53"/>
    </location>
</feature>
<dbReference type="SUPFAM" id="SSF54928">
    <property type="entry name" value="RNA-binding domain, RBD"/>
    <property type="match status" value="1"/>
</dbReference>
<evidence type="ECO:0000259" key="6">
    <source>
        <dbReference type="PROSITE" id="PS50102"/>
    </source>
</evidence>
<evidence type="ECO:0000256" key="4">
    <source>
        <dbReference type="PROSITE-ProRule" id="PRU00176"/>
    </source>
</evidence>